<gene>
    <name evidence="1" type="ORF">MANES_02G173800v8</name>
</gene>
<comment type="caution">
    <text evidence="1">The sequence shown here is derived from an EMBL/GenBank/DDBJ whole genome shotgun (WGS) entry which is preliminary data.</text>
</comment>
<dbReference type="AlphaFoldDB" id="A0A2C9WEU9"/>
<keyword evidence="2" id="KW-1185">Reference proteome</keyword>
<name>A0A2C9WEU9_MANES</name>
<evidence type="ECO:0000313" key="2">
    <source>
        <dbReference type="Proteomes" id="UP000091857"/>
    </source>
</evidence>
<accession>A0A2C9WEU9</accession>
<proteinExistence type="predicted"/>
<dbReference type="Gramene" id="Manes.02G173800.1.v8.1">
    <property type="protein sequence ID" value="Manes.02G173800.1.v8.1.CDS.1"/>
    <property type="gene ID" value="Manes.02G173800.v8.1"/>
</dbReference>
<organism evidence="1 2">
    <name type="scientific">Manihot esculenta</name>
    <name type="common">Cassava</name>
    <name type="synonym">Jatropha manihot</name>
    <dbReference type="NCBI Taxonomy" id="3983"/>
    <lineage>
        <taxon>Eukaryota</taxon>
        <taxon>Viridiplantae</taxon>
        <taxon>Streptophyta</taxon>
        <taxon>Embryophyta</taxon>
        <taxon>Tracheophyta</taxon>
        <taxon>Spermatophyta</taxon>
        <taxon>Magnoliopsida</taxon>
        <taxon>eudicotyledons</taxon>
        <taxon>Gunneridae</taxon>
        <taxon>Pentapetalae</taxon>
        <taxon>rosids</taxon>
        <taxon>fabids</taxon>
        <taxon>Malpighiales</taxon>
        <taxon>Euphorbiaceae</taxon>
        <taxon>Crotonoideae</taxon>
        <taxon>Manihoteae</taxon>
        <taxon>Manihot</taxon>
    </lineage>
</organism>
<reference evidence="2" key="1">
    <citation type="journal article" date="2016" name="Nat. Biotechnol.">
        <title>Sequencing wild and cultivated cassava and related species reveals extensive interspecific hybridization and genetic diversity.</title>
        <authorList>
            <person name="Bredeson J.V."/>
            <person name="Lyons J.B."/>
            <person name="Prochnik S.E."/>
            <person name="Wu G.A."/>
            <person name="Ha C.M."/>
            <person name="Edsinger-Gonzales E."/>
            <person name="Grimwood J."/>
            <person name="Schmutz J."/>
            <person name="Rabbi I.Y."/>
            <person name="Egesi C."/>
            <person name="Nauluvula P."/>
            <person name="Lebot V."/>
            <person name="Ndunguru J."/>
            <person name="Mkamilo G."/>
            <person name="Bart R.S."/>
            <person name="Setter T.L."/>
            <person name="Gleadow R.M."/>
            <person name="Kulakow P."/>
            <person name="Ferguson M.E."/>
            <person name="Rounsley S."/>
            <person name="Rokhsar D.S."/>
        </authorList>
    </citation>
    <scope>NUCLEOTIDE SEQUENCE [LARGE SCALE GENOMIC DNA]</scope>
    <source>
        <strain evidence="2">cv. AM560-2</strain>
    </source>
</reference>
<evidence type="ECO:0000313" key="1">
    <source>
        <dbReference type="EMBL" id="OAY58389.1"/>
    </source>
</evidence>
<dbReference type="Proteomes" id="UP000091857">
    <property type="component" value="Chromosome 2"/>
</dbReference>
<sequence length="71" mass="7916">MRGPLRDFWLREDSATLECSESSVPLLLFTLVCGLCLLNHNTICLGTELTRSNRCTIRTSKSAALDVELKC</sequence>
<protein>
    <submittedName>
        <fullName evidence="1">Uncharacterized protein</fullName>
    </submittedName>
</protein>
<dbReference type="EMBL" id="CM004388">
    <property type="protein sequence ID" value="OAY58389.1"/>
    <property type="molecule type" value="Genomic_DNA"/>
</dbReference>